<dbReference type="AlphaFoldDB" id="A0AA35K4Q8"/>
<protein>
    <recommendedName>
        <fullName evidence="4">UPAR/Ly6 domain-containing protein</fullName>
    </recommendedName>
</protein>
<accession>A0AA35K4Q8</accession>
<feature type="signal peptide" evidence="1">
    <location>
        <begin position="1"/>
        <end position="22"/>
    </location>
</feature>
<evidence type="ECO:0000313" key="2">
    <source>
        <dbReference type="EMBL" id="CAI5771091.1"/>
    </source>
</evidence>
<dbReference type="Proteomes" id="UP001178461">
    <property type="component" value="Chromosome 3"/>
</dbReference>
<evidence type="ECO:0008006" key="4">
    <source>
        <dbReference type="Google" id="ProtNLM"/>
    </source>
</evidence>
<organism evidence="2 3">
    <name type="scientific">Podarcis lilfordi</name>
    <name type="common">Lilford's wall lizard</name>
    <dbReference type="NCBI Taxonomy" id="74358"/>
    <lineage>
        <taxon>Eukaryota</taxon>
        <taxon>Metazoa</taxon>
        <taxon>Chordata</taxon>
        <taxon>Craniata</taxon>
        <taxon>Vertebrata</taxon>
        <taxon>Euteleostomi</taxon>
        <taxon>Lepidosauria</taxon>
        <taxon>Squamata</taxon>
        <taxon>Bifurcata</taxon>
        <taxon>Unidentata</taxon>
        <taxon>Episquamata</taxon>
        <taxon>Laterata</taxon>
        <taxon>Lacertibaenia</taxon>
        <taxon>Lacertidae</taxon>
        <taxon>Podarcis</taxon>
    </lineage>
</organism>
<gene>
    <name evidence="2" type="ORF">PODLI_1B018053</name>
</gene>
<dbReference type="EMBL" id="OX395128">
    <property type="protein sequence ID" value="CAI5771091.1"/>
    <property type="molecule type" value="Genomic_DNA"/>
</dbReference>
<name>A0AA35K4Q8_9SAUR</name>
<keyword evidence="1" id="KW-0732">Signal</keyword>
<reference evidence="2" key="1">
    <citation type="submission" date="2022-12" db="EMBL/GenBank/DDBJ databases">
        <authorList>
            <person name="Alioto T."/>
            <person name="Alioto T."/>
            <person name="Gomez Garrido J."/>
        </authorList>
    </citation>
    <scope>NUCLEOTIDE SEQUENCE</scope>
</reference>
<evidence type="ECO:0000256" key="1">
    <source>
        <dbReference type="SAM" id="SignalP"/>
    </source>
</evidence>
<evidence type="ECO:0000313" key="3">
    <source>
        <dbReference type="Proteomes" id="UP001178461"/>
    </source>
</evidence>
<feature type="chain" id="PRO_5041340683" description="UPAR/Ly6 domain-containing protein" evidence="1">
    <location>
        <begin position="23"/>
        <end position="108"/>
    </location>
</feature>
<keyword evidence="3" id="KW-1185">Reference proteome</keyword>
<sequence>MSTVYQILFLAFCAILSLPSEGANVRFCGHCKSVVPGAPCRLKHCKISPEGTCVALIIYRGGKVFERILGCRKKTDVTCGLIHVDNENAYRYDLICCRDKHFCNEHYP</sequence>
<proteinExistence type="predicted"/>